<evidence type="ECO:0000313" key="5">
    <source>
        <dbReference type="Proteomes" id="UP000053257"/>
    </source>
</evidence>
<feature type="region of interest" description="Disordered" evidence="2">
    <location>
        <begin position="210"/>
        <end position="243"/>
    </location>
</feature>
<dbReference type="STRING" id="745531.A0A0C3PLE8"/>
<keyword evidence="1" id="KW-0175">Coiled coil</keyword>
<dbReference type="Proteomes" id="UP000053257">
    <property type="component" value="Unassembled WGS sequence"/>
</dbReference>
<dbReference type="PANTHER" id="PTHR36223">
    <property type="entry name" value="BETA-LACTAMASE-TYPE TRANSPEPTIDASE FOLD DOMAIN CONTAINING PROTEIN"/>
    <property type="match status" value="1"/>
</dbReference>
<dbReference type="Pfam" id="PF25534">
    <property type="entry name" value="DUF7918"/>
    <property type="match status" value="1"/>
</dbReference>
<proteinExistence type="predicted"/>
<dbReference type="InterPro" id="IPR057678">
    <property type="entry name" value="DUF7918"/>
</dbReference>
<name>A0A0C3PLE8_PHLG1</name>
<evidence type="ECO:0000256" key="1">
    <source>
        <dbReference type="SAM" id="Coils"/>
    </source>
</evidence>
<dbReference type="PANTHER" id="PTHR36223:SF1">
    <property type="entry name" value="TRANSCRIPTION ELONGATION FACTOR EAF N-TERMINAL DOMAIN-CONTAINING PROTEIN"/>
    <property type="match status" value="1"/>
</dbReference>
<keyword evidence="5" id="KW-1185">Reference proteome</keyword>
<dbReference type="EMBL" id="KN840500">
    <property type="protein sequence ID" value="KIP07273.1"/>
    <property type="molecule type" value="Genomic_DNA"/>
</dbReference>
<gene>
    <name evidence="4" type="ORF">PHLGIDRAFT_425143</name>
</gene>
<feature type="coiled-coil region" evidence="1">
    <location>
        <begin position="261"/>
        <end position="288"/>
    </location>
</feature>
<sequence length="313" mass="35118">MLLGDFEISVQVADKPLAEYNVDQPTAREKSCYISSQAGMAFKIGYNNRSRSQAYRSELYLDGRMVSCRIIDPQRSDSILGMRVSETQRQPFVFAILQLVDDVHPNSSVDTEALGTIEARLYRTSYVGRRKPAKYEPRTFENIGSVNERSKKAGGHCVILGEAVQAPHATTSERSFKDIDSADRPYHTLRFRYRSEDILQAQGIIPLPKKVFHPTTSSRKRAAPDVEAEPTSSKNANNEVLDHRVSKKAKIKAELSDDSDVEVLQNQLDSMEDNIAEIRKKIGRKRAAKSAVKREHSPITLHAKGEVIDLTSD</sequence>
<dbReference type="OrthoDB" id="3237202at2759"/>
<dbReference type="AlphaFoldDB" id="A0A0C3PLE8"/>
<dbReference type="HOGENOM" id="CLU_060356_3_1_1"/>
<evidence type="ECO:0000259" key="3">
    <source>
        <dbReference type="Pfam" id="PF25534"/>
    </source>
</evidence>
<evidence type="ECO:0000256" key="2">
    <source>
        <dbReference type="SAM" id="MobiDB-lite"/>
    </source>
</evidence>
<feature type="domain" description="DUF7918" evidence="3">
    <location>
        <begin position="6"/>
        <end position="206"/>
    </location>
</feature>
<evidence type="ECO:0000313" key="4">
    <source>
        <dbReference type="EMBL" id="KIP07273.1"/>
    </source>
</evidence>
<protein>
    <recommendedName>
        <fullName evidence="3">DUF7918 domain-containing protein</fullName>
    </recommendedName>
</protein>
<accession>A0A0C3PLE8</accession>
<organism evidence="4 5">
    <name type="scientific">Phlebiopsis gigantea (strain 11061_1 CR5-6)</name>
    <name type="common">White-rot fungus</name>
    <name type="synonym">Peniophora gigantea</name>
    <dbReference type="NCBI Taxonomy" id="745531"/>
    <lineage>
        <taxon>Eukaryota</taxon>
        <taxon>Fungi</taxon>
        <taxon>Dikarya</taxon>
        <taxon>Basidiomycota</taxon>
        <taxon>Agaricomycotina</taxon>
        <taxon>Agaricomycetes</taxon>
        <taxon>Polyporales</taxon>
        <taxon>Phanerochaetaceae</taxon>
        <taxon>Phlebiopsis</taxon>
    </lineage>
</organism>
<reference evidence="4 5" key="1">
    <citation type="journal article" date="2014" name="PLoS Genet.">
        <title>Analysis of the Phlebiopsis gigantea genome, transcriptome and secretome provides insight into its pioneer colonization strategies of wood.</title>
        <authorList>
            <person name="Hori C."/>
            <person name="Ishida T."/>
            <person name="Igarashi K."/>
            <person name="Samejima M."/>
            <person name="Suzuki H."/>
            <person name="Master E."/>
            <person name="Ferreira P."/>
            <person name="Ruiz-Duenas F.J."/>
            <person name="Held B."/>
            <person name="Canessa P."/>
            <person name="Larrondo L.F."/>
            <person name="Schmoll M."/>
            <person name="Druzhinina I.S."/>
            <person name="Kubicek C.P."/>
            <person name="Gaskell J.A."/>
            <person name="Kersten P."/>
            <person name="St John F."/>
            <person name="Glasner J."/>
            <person name="Sabat G."/>
            <person name="Splinter BonDurant S."/>
            <person name="Syed K."/>
            <person name="Yadav J."/>
            <person name="Mgbeahuruike A.C."/>
            <person name="Kovalchuk A."/>
            <person name="Asiegbu F.O."/>
            <person name="Lackner G."/>
            <person name="Hoffmeister D."/>
            <person name="Rencoret J."/>
            <person name="Gutierrez A."/>
            <person name="Sun H."/>
            <person name="Lindquist E."/>
            <person name="Barry K."/>
            <person name="Riley R."/>
            <person name="Grigoriev I.V."/>
            <person name="Henrissat B."/>
            <person name="Kues U."/>
            <person name="Berka R.M."/>
            <person name="Martinez A.T."/>
            <person name="Covert S.F."/>
            <person name="Blanchette R.A."/>
            <person name="Cullen D."/>
        </authorList>
    </citation>
    <scope>NUCLEOTIDE SEQUENCE [LARGE SCALE GENOMIC DNA]</scope>
    <source>
        <strain evidence="4 5">11061_1 CR5-6</strain>
    </source>
</reference>